<dbReference type="SUPFAM" id="SSF55957">
    <property type="entry name" value="Phosphoglucomutase, C-terminal domain"/>
    <property type="match status" value="1"/>
</dbReference>
<feature type="binding site" evidence="6">
    <location>
        <position position="250"/>
    </location>
    <ligand>
        <name>Mg(2+)</name>
        <dbReference type="ChEBI" id="CHEBI:18420"/>
    </ligand>
</feature>
<dbReference type="Gene3D" id="3.40.120.10">
    <property type="entry name" value="Alpha-D-Glucose-1,6-Bisphosphate, subunit A, domain 3"/>
    <property type="match status" value="3"/>
</dbReference>
<keyword evidence="4 6" id="KW-0460">Magnesium</keyword>
<dbReference type="Pfam" id="PF00408">
    <property type="entry name" value="PGM_PMM_IV"/>
    <property type="match status" value="1"/>
</dbReference>
<proteinExistence type="inferred from homology"/>
<comment type="similarity">
    <text evidence="1 6 7">Belongs to the phosphohexose mutase family.</text>
</comment>
<gene>
    <name evidence="6" type="primary">glmM</name>
    <name evidence="13" type="ORF">R54876_GBNLAHCA_00245</name>
</gene>
<name>A0ABM9N3G4_9LACO</name>
<keyword evidence="2 6" id="KW-0597">Phosphoprotein</keyword>
<evidence type="ECO:0000259" key="11">
    <source>
        <dbReference type="Pfam" id="PF02879"/>
    </source>
</evidence>
<feature type="domain" description="Alpha-D-phosphohexomutase alpha/beta/alpha" evidence="10">
    <location>
        <begin position="7"/>
        <end position="143"/>
    </location>
</feature>
<evidence type="ECO:0000256" key="3">
    <source>
        <dbReference type="ARBA" id="ARBA00022723"/>
    </source>
</evidence>
<feature type="active site" description="Phosphoserine intermediate" evidence="6">
    <location>
        <position position="108"/>
    </location>
</feature>
<organism evidence="13 14">
    <name type="scientific">Eupransor demetentiae</name>
    <dbReference type="NCBI Taxonomy" id="3109584"/>
    <lineage>
        <taxon>Bacteria</taxon>
        <taxon>Bacillati</taxon>
        <taxon>Bacillota</taxon>
        <taxon>Bacilli</taxon>
        <taxon>Lactobacillales</taxon>
        <taxon>Lactobacillaceae</taxon>
        <taxon>Eupransor</taxon>
    </lineage>
</organism>
<dbReference type="EC" id="5.4.2.10" evidence="6 8"/>
<dbReference type="NCBIfam" id="TIGR01455">
    <property type="entry name" value="glmM"/>
    <property type="match status" value="1"/>
</dbReference>
<sequence length="455" mass="48911">MSDVKLKYFGTDGVRGVANQSLTPELAFKLGRCGGAILTAHSQESGKKPVVILGRDTRISGAMLQEAIVAGLLSVGVDVLTLGVITTPAVAYLVEALEADAGIQITASHNPAQDNGIKFFGNDGFKLSDELEYEIEQLLDAKEDNLPRPSAEGLGKVSAYPEGVQKYLAFLQKTIPAELGGLSVALDGANGATSLLLPRLFADLDLDFETMGTEPDGLNINKNVGSTHPEALAKMVADGDFNAGLAFDGDGDRLIAVDENGQIVDGDKIMFITAKFLNEQGRLKYNTVVSTVMSNIGFYKALEANGMKSVKTKVGDRYVMEKMLEDDFNLGGEQSGHIIFRDWAKTGDGLLTALQLLFVMKETGKPLSELADEVVLYPQKLVNVQVKDKQSILKNDEVLSKITEVEEKMGGDGRVLVRPSGTEALLRVMAEAPSTELVDAYVDEIVEVVKKHAND</sequence>
<feature type="domain" description="Alpha-D-phosphohexomutase alpha/beta/alpha" evidence="11">
    <location>
        <begin position="166"/>
        <end position="261"/>
    </location>
</feature>
<comment type="cofactor">
    <cofactor evidence="6">
        <name>Mg(2+)</name>
        <dbReference type="ChEBI" id="CHEBI:18420"/>
    </cofactor>
    <text evidence="6">Binds 1 Mg(2+) ion per subunit.</text>
</comment>
<evidence type="ECO:0000259" key="10">
    <source>
        <dbReference type="Pfam" id="PF02878"/>
    </source>
</evidence>
<protein>
    <recommendedName>
        <fullName evidence="6 8">Phosphoglucosamine mutase</fullName>
        <ecNumber evidence="6 8">5.4.2.10</ecNumber>
    </recommendedName>
</protein>
<evidence type="ECO:0000313" key="14">
    <source>
        <dbReference type="Proteomes" id="UP001314241"/>
    </source>
</evidence>
<feature type="binding site" description="via phosphate group" evidence="6">
    <location>
        <position position="108"/>
    </location>
    <ligand>
        <name>Mg(2+)</name>
        <dbReference type="ChEBI" id="CHEBI:18420"/>
    </ligand>
</feature>
<keyword evidence="3 6" id="KW-0479">Metal-binding</keyword>
<comment type="caution">
    <text evidence="13">The sequence shown here is derived from an EMBL/GenBank/DDBJ whole genome shotgun (WGS) entry which is preliminary data.</text>
</comment>
<dbReference type="Proteomes" id="UP001314241">
    <property type="component" value="Unassembled WGS sequence"/>
</dbReference>
<dbReference type="InterPro" id="IPR005844">
    <property type="entry name" value="A-D-PHexomutase_a/b/a-I"/>
</dbReference>
<dbReference type="EMBL" id="CAWVOH010000001">
    <property type="protein sequence ID" value="CAK8053688.1"/>
    <property type="molecule type" value="Genomic_DNA"/>
</dbReference>
<feature type="binding site" evidence="6">
    <location>
        <position position="252"/>
    </location>
    <ligand>
        <name>Mg(2+)</name>
        <dbReference type="ChEBI" id="CHEBI:18420"/>
    </ligand>
</feature>
<dbReference type="GO" id="GO:0008966">
    <property type="term" value="F:phosphoglucosamine mutase activity"/>
    <property type="evidence" value="ECO:0007669"/>
    <property type="project" value="UniProtKB-EC"/>
</dbReference>
<dbReference type="InterPro" id="IPR005843">
    <property type="entry name" value="A-D-PHexomutase_C"/>
</dbReference>
<keyword evidence="5 6" id="KW-0413">Isomerase</keyword>
<feature type="domain" description="Alpha-D-phosphohexomutase C-terminal" evidence="9">
    <location>
        <begin position="381"/>
        <end position="447"/>
    </location>
</feature>
<evidence type="ECO:0000256" key="7">
    <source>
        <dbReference type="RuleBase" id="RU004326"/>
    </source>
</evidence>
<reference evidence="13 14" key="1">
    <citation type="submission" date="2024-01" db="EMBL/GenBank/DDBJ databases">
        <authorList>
            <person name="Botero Cardona J."/>
        </authorList>
    </citation>
    <scope>NUCLEOTIDE SEQUENCE [LARGE SCALE GENOMIC DNA]</scope>
    <source>
        <strain evidence="13 14">LMG 33000</strain>
    </source>
</reference>
<evidence type="ECO:0000313" key="13">
    <source>
        <dbReference type="EMBL" id="CAK8053688.1"/>
    </source>
</evidence>
<keyword evidence="14" id="KW-1185">Reference proteome</keyword>
<dbReference type="Pfam" id="PF02878">
    <property type="entry name" value="PGM_PMM_I"/>
    <property type="match status" value="1"/>
</dbReference>
<dbReference type="InterPro" id="IPR005841">
    <property type="entry name" value="Alpha-D-phosphohexomutase_SF"/>
</dbReference>
<dbReference type="Gene3D" id="3.30.310.50">
    <property type="entry name" value="Alpha-D-phosphohexomutase, C-terminal domain"/>
    <property type="match status" value="1"/>
</dbReference>
<dbReference type="PANTHER" id="PTHR42946">
    <property type="entry name" value="PHOSPHOHEXOSE MUTASE"/>
    <property type="match status" value="1"/>
</dbReference>
<feature type="modified residue" description="Phosphoserine" evidence="6">
    <location>
        <position position="108"/>
    </location>
</feature>
<dbReference type="InterPro" id="IPR016066">
    <property type="entry name" value="A-D-PHexomutase_CS"/>
</dbReference>
<dbReference type="InterPro" id="IPR005845">
    <property type="entry name" value="A-D-PHexomutase_a/b/a-II"/>
</dbReference>
<comment type="catalytic activity">
    <reaction evidence="6 8">
        <text>alpha-D-glucosamine 1-phosphate = D-glucosamine 6-phosphate</text>
        <dbReference type="Rhea" id="RHEA:23424"/>
        <dbReference type="ChEBI" id="CHEBI:58516"/>
        <dbReference type="ChEBI" id="CHEBI:58725"/>
        <dbReference type="EC" id="5.4.2.10"/>
    </reaction>
</comment>
<dbReference type="PRINTS" id="PR00509">
    <property type="entry name" value="PGMPMM"/>
</dbReference>
<dbReference type="Pfam" id="PF02879">
    <property type="entry name" value="PGM_PMM_II"/>
    <property type="match status" value="1"/>
</dbReference>
<evidence type="ECO:0000256" key="4">
    <source>
        <dbReference type="ARBA" id="ARBA00022842"/>
    </source>
</evidence>
<dbReference type="SUPFAM" id="SSF53738">
    <property type="entry name" value="Phosphoglucomutase, first 3 domains"/>
    <property type="match status" value="3"/>
</dbReference>
<dbReference type="PANTHER" id="PTHR42946:SF1">
    <property type="entry name" value="PHOSPHOGLUCOMUTASE (ALPHA-D-GLUCOSE-1,6-BISPHOSPHATE-DEPENDENT)"/>
    <property type="match status" value="1"/>
</dbReference>
<dbReference type="InterPro" id="IPR005846">
    <property type="entry name" value="A-D-PHexomutase_a/b/a-III"/>
</dbReference>
<dbReference type="Pfam" id="PF02880">
    <property type="entry name" value="PGM_PMM_III"/>
    <property type="match status" value="1"/>
</dbReference>
<evidence type="ECO:0000256" key="1">
    <source>
        <dbReference type="ARBA" id="ARBA00010231"/>
    </source>
</evidence>
<dbReference type="InterPro" id="IPR016055">
    <property type="entry name" value="A-D-PHexomutase_a/b/a-I/II/III"/>
</dbReference>
<dbReference type="RefSeq" id="WP_349641245.1">
    <property type="nucleotide sequence ID" value="NZ_CAWVOH010000001.1"/>
</dbReference>
<feature type="binding site" evidence="6">
    <location>
        <position position="248"/>
    </location>
    <ligand>
        <name>Mg(2+)</name>
        <dbReference type="ChEBI" id="CHEBI:18420"/>
    </ligand>
</feature>
<dbReference type="InterPro" id="IPR036900">
    <property type="entry name" value="A-D-PHexomutase_C_sf"/>
</dbReference>
<dbReference type="HAMAP" id="MF_01554_B">
    <property type="entry name" value="GlmM_B"/>
    <property type="match status" value="1"/>
</dbReference>
<evidence type="ECO:0000256" key="8">
    <source>
        <dbReference type="RuleBase" id="RU004327"/>
    </source>
</evidence>
<evidence type="ECO:0000256" key="2">
    <source>
        <dbReference type="ARBA" id="ARBA00022553"/>
    </source>
</evidence>
<evidence type="ECO:0000259" key="12">
    <source>
        <dbReference type="Pfam" id="PF02880"/>
    </source>
</evidence>
<comment type="function">
    <text evidence="6 8">Catalyzes the conversion of glucosamine-6-phosphate to glucosamine-1-phosphate.</text>
</comment>
<feature type="domain" description="Alpha-D-phosphohexomutase alpha/beta/alpha" evidence="12">
    <location>
        <begin position="265"/>
        <end position="374"/>
    </location>
</feature>
<dbReference type="InterPro" id="IPR050060">
    <property type="entry name" value="Phosphoglucosamine_mutase"/>
</dbReference>
<dbReference type="InterPro" id="IPR006352">
    <property type="entry name" value="GlmM_bact"/>
</dbReference>
<comment type="PTM">
    <text evidence="6">Activated by phosphorylation.</text>
</comment>
<evidence type="ECO:0000256" key="5">
    <source>
        <dbReference type="ARBA" id="ARBA00023235"/>
    </source>
</evidence>
<dbReference type="PROSITE" id="PS00710">
    <property type="entry name" value="PGM_PMM"/>
    <property type="match status" value="1"/>
</dbReference>
<accession>A0ABM9N3G4</accession>
<evidence type="ECO:0000256" key="6">
    <source>
        <dbReference type="HAMAP-Rule" id="MF_01554"/>
    </source>
</evidence>
<evidence type="ECO:0000259" key="9">
    <source>
        <dbReference type="Pfam" id="PF00408"/>
    </source>
</evidence>
<dbReference type="CDD" id="cd05802">
    <property type="entry name" value="GlmM"/>
    <property type="match status" value="1"/>
</dbReference>